<dbReference type="AlphaFoldDB" id="T1DGX8"/>
<evidence type="ECO:0000256" key="1">
    <source>
        <dbReference type="SAM" id="Phobius"/>
    </source>
</evidence>
<feature type="transmembrane region" description="Helical" evidence="1">
    <location>
        <begin position="62"/>
        <end position="83"/>
    </location>
</feature>
<accession>T1DGX8</accession>
<reference evidence="2" key="1">
    <citation type="journal article" date="2013" name="BMC Genomics">
        <title>A deep insight into the sialotranscriptome of the mosquito, Psorophora albipes.</title>
        <authorList>
            <person name="Chagas A.C."/>
            <person name="Calvo E."/>
            <person name="Rios-Velasquez C.M."/>
            <person name="Pessoa F.A."/>
            <person name="Medeiros J.F."/>
            <person name="Ribeiro J.M."/>
        </authorList>
    </citation>
    <scope>NUCLEOTIDE SEQUENCE</scope>
</reference>
<proteinExistence type="evidence at transcript level"/>
<protein>
    <submittedName>
        <fullName evidence="2">Uncharacterized protein</fullName>
    </submittedName>
</protein>
<sequence length="103" mass="12641">MFFGIRGISFRLFWFVYVVCFWVDFEFVWKVRCFCVCLFLLFFEILLFYKIVLFYFQSIFLYFFLLSFRIVSLQLFLCVILLFELGCSFVVIRTDLYGVLFCC</sequence>
<evidence type="ECO:0000313" key="2">
    <source>
        <dbReference type="EMBL" id="JAA94835.1"/>
    </source>
</evidence>
<keyword evidence="1" id="KW-0472">Membrane</keyword>
<organism evidence="2">
    <name type="scientific">Psorophora albipes</name>
    <dbReference type="NCBI Taxonomy" id="869069"/>
    <lineage>
        <taxon>Eukaryota</taxon>
        <taxon>Metazoa</taxon>
        <taxon>Ecdysozoa</taxon>
        <taxon>Arthropoda</taxon>
        <taxon>Hexapoda</taxon>
        <taxon>Insecta</taxon>
        <taxon>Pterygota</taxon>
        <taxon>Neoptera</taxon>
        <taxon>Endopterygota</taxon>
        <taxon>Diptera</taxon>
        <taxon>Nematocera</taxon>
        <taxon>Culicoidea</taxon>
        <taxon>Culicidae</taxon>
        <taxon>Culicinae</taxon>
        <taxon>Aedini</taxon>
        <taxon>Psorophora</taxon>
    </lineage>
</organism>
<name>T1DGX8_9DIPT</name>
<keyword evidence="1" id="KW-1133">Transmembrane helix</keyword>
<feature type="non-terminal residue" evidence="2">
    <location>
        <position position="103"/>
    </location>
</feature>
<feature type="transmembrane region" description="Helical" evidence="1">
    <location>
        <begin position="36"/>
        <end position="56"/>
    </location>
</feature>
<keyword evidence="1" id="KW-0812">Transmembrane</keyword>
<dbReference type="EMBL" id="GALA01000017">
    <property type="protein sequence ID" value="JAA94835.1"/>
    <property type="molecule type" value="mRNA"/>
</dbReference>
<feature type="transmembrane region" description="Helical" evidence="1">
    <location>
        <begin position="12"/>
        <end position="29"/>
    </location>
</feature>